<feature type="region of interest" description="Disordered" evidence="1">
    <location>
        <begin position="274"/>
        <end position="300"/>
    </location>
</feature>
<feature type="region of interest" description="Disordered" evidence="1">
    <location>
        <begin position="319"/>
        <end position="422"/>
    </location>
</feature>
<accession>A0AAE0NZZ0</accession>
<feature type="compositionally biased region" description="Pro residues" evidence="1">
    <location>
        <begin position="335"/>
        <end position="350"/>
    </location>
</feature>
<dbReference type="Proteomes" id="UP001285441">
    <property type="component" value="Unassembled WGS sequence"/>
</dbReference>
<name>A0AAE0NZZ0_9PEZI</name>
<evidence type="ECO:0000313" key="3">
    <source>
        <dbReference type="EMBL" id="KAK3390510.1"/>
    </source>
</evidence>
<keyword evidence="2" id="KW-0472">Membrane</keyword>
<dbReference type="EMBL" id="JAULSW010000002">
    <property type="protein sequence ID" value="KAK3390510.1"/>
    <property type="molecule type" value="Genomic_DNA"/>
</dbReference>
<organism evidence="3 4">
    <name type="scientific">Podospora didyma</name>
    <dbReference type="NCBI Taxonomy" id="330526"/>
    <lineage>
        <taxon>Eukaryota</taxon>
        <taxon>Fungi</taxon>
        <taxon>Dikarya</taxon>
        <taxon>Ascomycota</taxon>
        <taxon>Pezizomycotina</taxon>
        <taxon>Sordariomycetes</taxon>
        <taxon>Sordariomycetidae</taxon>
        <taxon>Sordariales</taxon>
        <taxon>Podosporaceae</taxon>
        <taxon>Podospora</taxon>
    </lineage>
</organism>
<sequence>MIYGSRRVKNPWYTFWIAVMIFIAAVTFCIVQCVEGALQVYISFKARQQGEKQPIVDNGTYPSYSGTAVQGHPSALLREELTPYGDDKGDIGQDARAESVIADMEPVELYASTAQCSTSPAAAPANKQRHKLALAGGDARLHRRRREEAHPDGHAREFGARVVDIGGVLAAFLGLEDPSLGGPCTSNARGSAEIRPPGKKRQTIGKVAATYTSAVIDTGDGRFVFAIALSDMIDLEHRKRNEGVMPPAAVAMPTKAMVATGVIPLAALTRGMARKQSNVNTTTNATATLHEPELDDQASDRVRDPLATRQLAQRHALNALNVLPEDDETDEPNDDQPPPGTNVAPPPPPAAQAQLGPRDPQPGGIQHLIPAPQPAQPVLSKSPIRTDSVAVGRRTVKAPGWPPNRPGHPDPSRHGPSYHSPAPQAITATVAHRPLTASVVARNTVTLYEEVQRVADGLELLIRKHVARFPSEANRLSQHMCDDLELVKGYGVRLKGVSGHTQ</sequence>
<evidence type="ECO:0000313" key="4">
    <source>
        <dbReference type="Proteomes" id="UP001285441"/>
    </source>
</evidence>
<gene>
    <name evidence="3" type="ORF">B0H63DRAFT_557473</name>
</gene>
<dbReference type="AlphaFoldDB" id="A0AAE0NZZ0"/>
<comment type="caution">
    <text evidence="3">The sequence shown here is derived from an EMBL/GenBank/DDBJ whole genome shotgun (WGS) entry which is preliminary data.</text>
</comment>
<keyword evidence="2" id="KW-1133">Transmembrane helix</keyword>
<reference evidence="3" key="1">
    <citation type="journal article" date="2023" name="Mol. Phylogenet. Evol.">
        <title>Genome-scale phylogeny and comparative genomics of the fungal order Sordariales.</title>
        <authorList>
            <person name="Hensen N."/>
            <person name="Bonometti L."/>
            <person name="Westerberg I."/>
            <person name="Brannstrom I.O."/>
            <person name="Guillou S."/>
            <person name="Cros-Aarteil S."/>
            <person name="Calhoun S."/>
            <person name="Haridas S."/>
            <person name="Kuo A."/>
            <person name="Mondo S."/>
            <person name="Pangilinan J."/>
            <person name="Riley R."/>
            <person name="LaButti K."/>
            <person name="Andreopoulos B."/>
            <person name="Lipzen A."/>
            <person name="Chen C."/>
            <person name="Yan M."/>
            <person name="Daum C."/>
            <person name="Ng V."/>
            <person name="Clum A."/>
            <person name="Steindorff A."/>
            <person name="Ohm R.A."/>
            <person name="Martin F."/>
            <person name="Silar P."/>
            <person name="Natvig D.O."/>
            <person name="Lalanne C."/>
            <person name="Gautier V."/>
            <person name="Ament-Velasquez S.L."/>
            <person name="Kruys A."/>
            <person name="Hutchinson M.I."/>
            <person name="Powell A.J."/>
            <person name="Barry K."/>
            <person name="Miller A.N."/>
            <person name="Grigoriev I.V."/>
            <person name="Debuchy R."/>
            <person name="Gladieux P."/>
            <person name="Hiltunen Thoren M."/>
            <person name="Johannesson H."/>
        </authorList>
    </citation>
    <scope>NUCLEOTIDE SEQUENCE</scope>
    <source>
        <strain evidence="3">CBS 232.78</strain>
    </source>
</reference>
<keyword evidence="2" id="KW-0812">Transmembrane</keyword>
<evidence type="ECO:0000256" key="2">
    <source>
        <dbReference type="SAM" id="Phobius"/>
    </source>
</evidence>
<feature type="compositionally biased region" description="Acidic residues" evidence="1">
    <location>
        <begin position="324"/>
        <end position="334"/>
    </location>
</feature>
<reference evidence="3" key="2">
    <citation type="submission" date="2023-06" db="EMBL/GenBank/DDBJ databases">
        <authorList>
            <consortium name="Lawrence Berkeley National Laboratory"/>
            <person name="Haridas S."/>
            <person name="Hensen N."/>
            <person name="Bonometti L."/>
            <person name="Westerberg I."/>
            <person name="Brannstrom I.O."/>
            <person name="Guillou S."/>
            <person name="Cros-Aarteil S."/>
            <person name="Calhoun S."/>
            <person name="Kuo A."/>
            <person name="Mondo S."/>
            <person name="Pangilinan J."/>
            <person name="Riley R."/>
            <person name="LaButti K."/>
            <person name="Andreopoulos B."/>
            <person name="Lipzen A."/>
            <person name="Chen C."/>
            <person name="Yanf M."/>
            <person name="Daum C."/>
            <person name="Ng V."/>
            <person name="Clum A."/>
            <person name="Steindorff A."/>
            <person name="Ohm R."/>
            <person name="Martin F."/>
            <person name="Silar P."/>
            <person name="Natvig D."/>
            <person name="Lalanne C."/>
            <person name="Gautier V."/>
            <person name="Ament-velasquez S.L."/>
            <person name="Kruys A."/>
            <person name="Hutchinson M.I."/>
            <person name="Powell A.J."/>
            <person name="Barry K."/>
            <person name="Miller A.N."/>
            <person name="Grigoriev I.V."/>
            <person name="Debuchy R."/>
            <person name="Gladieux P."/>
            <person name="Thoren M.H."/>
            <person name="Johannesson H."/>
        </authorList>
    </citation>
    <scope>NUCLEOTIDE SEQUENCE</scope>
    <source>
        <strain evidence="3">CBS 232.78</strain>
    </source>
</reference>
<proteinExistence type="predicted"/>
<evidence type="ECO:0000256" key="1">
    <source>
        <dbReference type="SAM" id="MobiDB-lite"/>
    </source>
</evidence>
<feature type="transmembrane region" description="Helical" evidence="2">
    <location>
        <begin position="12"/>
        <end position="38"/>
    </location>
</feature>
<protein>
    <submittedName>
        <fullName evidence="3">Uncharacterized protein</fullName>
    </submittedName>
</protein>
<keyword evidence="4" id="KW-1185">Reference proteome</keyword>